<accession>A0ABS5XUX0</accession>
<reference evidence="1 2" key="1">
    <citation type="submission" date="2021-03" db="EMBL/GenBank/DDBJ databases">
        <title>Microbacterium pauli sp. nov., isolated from microfiltered milk.</title>
        <authorList>
            <person name="Bellassi P."/>
            <person name="Fontana A."/>
            <person name="Callegari M.L."/>
            <person name="Lorenzo M."/>
            <person name="Cappa F."/>
        </authorList>
    </citation>
    <scope>NUCLEOTIDE SEQUENCE [LARGE SCALE GENOMIC DNA]</scope>
    <source>
        <strain evidence="1 2">DSM 18909</strain>
    </source>
</reference>
<name>A0ABS5XUX0_9MICO</name>
<dbReference type="Proteomes" id="UP000740605">
    <property type="component" value="Unassembled WGS sequence"/>
</dbReference>
<keyword evidence="2" id="KW-1185">Reference proteome</keyword>
<dbReference type="EMBL" id="JAFLHG010000007">
    <property type="protein sequence ID" value="MBT8798314.1"/>
    <property type="molecule type" value="Genomic_DNA"/>
</dbReference>
<evidence type="ECO:0000313" key="2">
    <source>
        <dbReference type="Proteomes" id="UP000740605"/>
    </source>
</evidence>
<comment type="caution">
    <text evidence="1">The sequence shown here is derived from an EMBL/GenBank/DDBJ whole genome shotgun (WGS) entry which is preliminary data.</text>
</comment>
<dbReference type="RefSeq" id="WP_215487544.1">
    <property type="nucleotide sequence ID" value="NZ_BAAAPJ010000002.1"/>
</dbReference>
<organism evidence="1 2">
    <name type="scientific">Microbacterium flavum</name>
    <dbReference type="NCBI Taxonomy" id="415216"/>
    <lineage>
        <taxon>Bacteria</taxon>
        <taxon>Bacillati</taxon>
        <taxon>Actinomycetota</taxon>
        <taxon>Actinomycetes</taxon>
        <taxon>Micrococcales</taxon>
        <taxon>Microbacteriaceae</taxon>
        <taxon>Microbacterium</taxon>
    </lineage>
</organism>
<protein>
    <recommendedName>
        <fullName evidence="3">ApeA N-terminal domain-containing protein</fullName>
    </recommendedName>
</protein>
<gene>
    <name evidence="1" type="ORF">J0P97_09535</name>
</gene>
<sequence length="396" mass="43572">MTAPEETPIWFGIGCYSFEAPGEDLLLMQNRMGTYTVHSWAGDVEAALRMIPSIDKINLSGFHLVRGDHKSTWRDDFAMFLRETSTDGGLHEGGDLRPHPSSGRIEFTVIIPEHVQRSVLPQAQVYNGTVFDVDIRYGGGMPVAFVRNVDVASDAANDPALGVAIVRQFLVAEFEQRVNAKSPIRFTFLGPSPMWTQCAVLAPNEEAEEELAVTHHDAVRYSFAAFRLKKSAQVSTTADAYRVVKDELEESLGEYYDLVSRSAALDKHQRFIEFSLEALVEVHRARGIRAWTKRLFQGNTHVNDLMLEVLAADVERERVEAFAERGWPGDVAQSAFGDLWRTESSGRSHADHVKAVADLLGARQSRSTELVTVFGASLLGGVAGAALTALVQALAG</sequence>
<proteinExistence type="predicted"/>
<evidence type="ECO:0000313" key="1">
    <source>
        <dbReference type="EMBL" id="MBT8798314.1"/>
    </source>
</evidence>
<evidence type="ECO:0008006" key="3">
    <source>
        <dbReference type="Google" id="ProtNLM"/>
    </source>
</evidence>